<reference evidence="7 8" key="1">
    <citation type="submission" date="2019-06" db="EMBL/GenBank/DDBJ databases">
        <title>Whole genome sequence for Cellvibrionaceae sp. R142.</title>
        <authorList>
            <person name="Wang G."/>
        </authorList>
    </citation>
    <scope>NUCLEOTIDE SEQUENCE [LARGE SCALE GENOMIC DNA]</scope>
    <source>
        <strain evidence="7 8">R142</strain>
    </source>
</reference>
<evidence type="ECO:0000256" key="3">
    <source>
        <dbReference type="ARBA" id="ARBA00022729"/>
    </source>
</evidence>
<dbReference type="NCBIfam" id="TIGR03696">
    <property type="entry name" value="Rhs_assc_core"/>
    <property type="match status" value="1"/>
</dbReference>
<dbReference type="InterPro" id="IPR022045">
    <property type="entry name" value="TcdB_toxin_mid/N"/>
</dbReference>
<dbReference type="RefSeq" id="WP_142929768.1">
    <property type="nucleotide sequence ID" value="NZ_ML660110.1"/>
</dbReference>
<evidence type="ECO:0000259" key="6">
    <source>
        <dbReference type="Pfam" id="PF12256"/>
    </source>
</evidence>
<accession>A0A545SRX0</accession>
<evidence type="ECO:0000256" key="4">
    <source>
        <dbReference type="ARBA" id="ARBA00023026"/>
    </source>
</evidence>
<dbReference type="EMBL" id="VHSG01000034">
    <property type="protein sequence ID" value="TQV67712.1"/>
    <property type="molecule type" value="Genomic_DNA"/>
</dbReference>
<gene>
    <name evidence="7" type="ORF">FKG94_25435</name>
</gene>
<evidence type="ECO:0000313" key="7">
    <source>
        <dbReference type="EMBL" id="TQV67712.1"/>
    </source>
</evidence>
<dbReference type="InterPro" id="IPR028994">
    <property type="entry name" value="Integrin_alpha_N"/>
</dbReference>
<dbReference type="Proteomes" id="UP000319732">
    <property type="component" value="Unassembled WGS sequence"/>
</dbReference>
<evidence type="ECO:0000256" key="5">
    <source>
        <dbReference type="SAM" id="SignalP"/>
    </source>
</evidence>
<keyword evidence="3 5" id="KW-0732">Signal</keyword>
<dbReference type="GO" id="GO:0005737">
    <property type="term" value="C:cytoplasm"/>
    <property type="evidence" value="ECO:0007669"/>
    <property type="project" value="InterPro"/>
</dbReference>
<proteinExistence type="predicted"/>
<evidence type="ECO:0000256" key="1">
    <source>
        <dbReference type="ARBA" id="ARBA00004613"/>
    </source>
</evidence>
<dbReference type="Pfam" id="PF03534">
    <property type="entry name" value="SpvB"/>
    <property type="match status" value="1"/>
</dbReference>
<name>A0A545SRX0_9GAMM</name>
<comment type="subcellular location">
    <subcellularLocation>
        <location evidence="1">Secreted</location>
    </subcellularLocation>
</comment>
<protein>
    <recommendedName>
        <fullName evidence="6">Insecticide toxin TcdB middle/N-terminal domain-containing protein</fullName>
    </recommendedName>
</protein>
<dbReference type="Gene3D" id="2.180.10.10">
    <property type="entry name" value="RHS repeat-associated core"/>
    <property type="match status" value="2"/>
</dbReference>
<evidence type="ECO:0000313" key="8">
    <source>
        <dbReference type="Proteomes" id="UP000319732"/>
    </source>
</evidence>
<dbReference type="SUPFAM" id="SSF69318">
    <property type="entry name" value="Integrin alpha N-terminal domain"/>
    <property type="match status" value="3"/>
</dbReference>
<dbReference type="PANTHER" id="PTHR32305:SF17">
    <property type="entry name" value="TRNA NUCLEASE WAPA"/>
    <property type="match status" value="1"/>
</dbReference>
<keyword evidence="2" id="KW-0964">Secreted</keyword>
<dbReference type="InterPro" id="IPR003284">
    <property type="entry name" value="Sal_SpvB"/>
</dbReference>
<keyword evidence="8" id="KW-1185">Reference proteome</keyword>
<dbReference type="InterPro" id="IPR050708">
    <property type="entry name" value="T6SS_VgrG/RHS"/>
</dbReference>
<feature type="signal peptide" evidence="5">
    <location>
        <begin position="1"/>
        <end position="24"/>
    </location>
</feature>
<organism evidence="7 8">
    <name type="scientific">Exilibacterium tricleocarpae</name>
    <dbReference type="NCBI Taxonomy" id="2591008"/>
    <lineage>
        <taxon>Bacteria</taxon>
        <taxon>Pseudomonadati</taxon>
        <taxon>Pseudomonadota</taxon>
        <taxon>Gammaproteobacteria</taxon>
        <taxon>Cellvibrionales</taxon>
        <taxon>Cellvibrionaceae</taxon>
        <taxon>Exilibacterium</taxon>
    </lineage>
</organism>
<dbReference type="InterPro" id="IPR013517">
    <property type="entry name" value="FG-GAP"/>
</dbReference>
<dbReference type="Pfam" id="PF12256">
    <property type="entry name" value="TcdB_toxin_midN"/>
    <property type="match status" value="1"/>
</dbReference>
<comment type="caution">
    <text evidence="7">The sequence shown here is derived from an EMBL/GenBank/DDBJ whole genome shotgun (WGS) entry which is preliminary data.</text>
</comment>
<dbReference type="Pfam" id="PF13517">
    <property type="entry name" value="FG-GAP_3"/>
    <property type="match status" value="1"/>
</dbReference>
<dbReference type="OrthoDB" id="7059642at2"/>
<dbReference type="InterPro" id="IPR022385">
    <property type="entry name" value="Rhs_assc_core"/>
</dbReference>
<sequence length="2372" mass="256409">MAVRRAFACLFGCLSLFWVTAATASSLTSAHYDVYYGDLDSNGKQDIFFHGKDLIILLHGDIVTPIKVVEPSFVVYQTAAGYSAPQALSLTPAQITALSRAGHETDYFFADFDNDSHRDALLRGATAADPALILAGTAGRALPTVLVEYTGEDALEHHNLSDRNLTLDVVDSNDDGRLDIVLVGAGSGGGDVAYLGDSGGVPRQFAGVLPAVIDAAPQPALAPAIDPSLVDASDAVGFTAGQFRVDESGNATYGIPFLTAPGSGGVAPEVGLAYSSQGGNGLLGAGWNISGLSSITLCRQTIEQDGQNQAISFGDSNRFCLDGQRLVAYQGENGADGTLYRTEIDSFVRVKSVGQRGPGPDYFVVERKDGSVSYYGNQPNAYLDIGIGTTPYKLTWMQTSQTDSLGNTITYAYTGDVNAGEMLIDRISYASQTGVPATNHLQFHYESRPDPSAGYFVRRKVVQQQRLTRVDTYGAEVPLRTYHLGYETSTTGTSLLASVQECVATVCLPQTRFDWSQPTVGLATSGPLARDHLASQYRGGKAGDVNGDGLPDLVWLHVDNDKTWFKLSLSDGAGLLKVNDWKHRAFGEKRSSFHLIDYNGDGKQDLIFAGEGRWRVLLSQGNRFGNEIDTGVPATNSDTAKVQDINGDGLPDIAYVVGSGTHPHNSVLKIHYMERDPSGGYRFAATPVTREFSVSASNQPYFYNHRLLDFGDVRLTDFNGDGATDMVGKFLFDCIEQEICGNNKEERLILLQAKANGDYRESGSYSADITEFITADLNGDGYADFLYKEPGGHWRYSLLDGRWHAPGGDLTDISVDADELQVIDYNHDGFMDLIYPKGPNGNKRLWVRQWNGDGFDAAFNTGIPGETSNHIHMYLDLNGDGYSDHMDIRYNHENDYVQYHFSRAIRVPNNRITRITNGLGAETDITYKPLTDTTVYTRGSGAAALDYGRGSPVFDIQGATYVVSQVASSAPTQANANAKVSIDYRYAAARAQAGGRGFLGFERITTIDNQTGVQTETTYRQDFPFIGMAVRTEKKDGQTVIGLAENTLAQRSTAFGTVYPYVEVATDNAYDLAGTKTHSIVTTTTYAAGADTDYGNVTQVLIDTRDGTGISQGTKTVANTYTNTVNDTTWHLGRLTASTVTATRTGGNGQGQPTSVTEMRQSTFAYDAATGLLTDERIEPGTPLQVHTHYKHDQFGNRTEVHRAAAGEQTRITRTTYDASGRYAVSTVDAEGNTVVRHENHNAFGLPENTIDISGVSTFTRHSPFGKPYQQYRATGAYSSTLSAWCSGGGCPADLPQAVFKVTSAGVESAETVEYFDKLGRRLRQETISFDQDGSYRVYVDSRYDTLGRVAQQSNPYRAGATAVWTTYTYDSLGRVTQTDTPAGVCNITVAYSGLSETTTACGQAKTTDKNVFGETLRVTDALNATLHYTYTPFGLLDAVETWDNTDAVVSTTRMTYNVRGQKLSLDDPDKGLWQYTYNGFGELATQTDAKGQQVVMGYDRNGRQVAREDRDSAGTLVEHTRWYYDRDADCVATEPGQLLSVVRRKGALIAAGCGQVNTGDYLQQMAYDAFGRVTETVTEDDFSGGSRTYSERVTYDQYDRPFQVFDASSRSGAPQAYQHEYNAYGHMTGVVDARRYNGVSLERYYTVTRLTERGQAAEILYGNGLTTTRSYDDNSGRLTAIDTVLLPGVGQPLQDLDYTWFDTGNMERRIDKGAGKHLREDFTYDDLNRVRQATLYRHNVSQGVRETQYDSSGNITFKTGVGHYRYGNACTGPAAGPHAVCQTTGTQAATYRYDANGSLTDDTTGRVLAYTTFDKPRRIEKDGHTTVFEYGPDRRRLARVDSSAAGVVTTRYQGAVERVTHTTAGGGFVKAYLRRSINGVAIIRLDLDSNGAVTRERGPEYVHKDVLGSTDVISDAVGAIATGAGGTPQVFSFDVWGGRRNGLSWEVLVGQLSSQGYSVYAELTTNRGYTGHEMLDGVGLIHMNGRVYDPLLARFVSADPVIDGVTSTQGYNRYAYVHNNPLAFTDPSGFSRWNRFRDQILKPVVGMVAAYLTWGAATAVGGWATTTATLANTTVSVLTTGGAIAAGAVSGFVGGAIATGTLQGAATGAFSGAVFGGIGIKFGGTAGQGGTAHLAAHALAGGVISVAQGGKFGHGFISAGVMKGFMEHANIAATNSALGETVIMGLVGGSVSAVTGGKFRNGFMTTAFQYAFNRATQAGGGGAQKKNYWGSLAMATQAEINRLSGMSSEQFHEEFSLLWGLDIHKSDSLSIDAARLLTIASLEKQLAIANKNILDPTISLPSDQSIEGSVYDDLSKSNKFFGVLGRYLGSLGTYISLKPTLERLPSRNLQYSIDYICTGRRCRVGEVWFNE</sequence>
<dbReference type="GO" id="GO:0005576">
    <property type="term" value="C:extracellular region"/>
    <property type="evidence" value="ECO:0007669"/>
    <property type="project" value="UniProtKB-SubCell"/>
</dbReference>
<feature type="domain" description="Insecticide toxin TcdB middle/N-terminal" evidence="6">
    <location>
        <begin position="864"/>
        <end position="1021"/>
    </location>
</feature>
<feature type="chain" id="PRO_5021830860" description="Insecticide toxin TcdB middle/N-terminal domain-containing protein" evidence="5">
    <location>
        <begin position="25"/>
        <end position="2372"/>
    </location>
</feature>
<keyword evidence="4" id="KW-0843">Virulence</keyword>
<evidence type="ECO:0000256" key="2">
    <source>
        <dbReference type="ARBA" id="ARBA00022525"/>
    </source>
</evidence>
<dbReference type="PANTHER" id="PTHR32305">
    <property type="match status" value="1"/>
</dbReference>